<dbReference type="Proteomes" id="UP000017836">
    <property type="component" value="Unassembled WGS sequence"/>
</dbReference>
<gene>
    <name evidence="1" type="ORF">AMTR_s00055p00115960</name>
</gene>
<reference evidence="2" key="1">
    <citation type="journal article" date="2013" name="Science">
        <title>The Amborella genome and the evolution of flowering plants.</title>
        <authorList>
            <consortium name="Amborella Genome Project"/>
        </authorList>
    </citation>
    <scope>NUCLEOTIDE SEQUENCE [LARGE SCALE GENOMIC DNA]</scope>
</reference>
<dbReference type="HOGENOM" id="CLU_2500937_0_0_1"/>
<keyword evidence="2" id="KW-1185">Reference proteome</keyword>
<dbReference type="EMBL" id="KI392237">
    <property type="protein sequence ID" value="ERN18255.1"/>
    <property type="molecule type" value="Genomic_DNA"/>
</dbReference>
<dbReference type="Gramene" id="ERN18255">
    <property type="protein sequence ID" value="ERN18255"/>
    <property type="gene ID" value="AMTR_s00055p00115960"/>
</dbReference>
<protein>
    <submittedName>
        <fullName evidence="1">Uncharacterized protein</fullName>
    </submittedName>
</protein>
<evidence type="ECO:0000313" key="2">
    <source>
        <dbReference type="Proteomes" id="UP000017836"/>
    </source>
</evidence>
<proteinExistence type="predicted"/>
<name>U5D7N7_AMBTC</name>
<organism evidence="1 2">
    <name type="scientific">Amborella trichopoda</name>
    <dbReference type="NCBI Taxonomy" id="13333"/>
    <lineage>
        <taxon>Eukaryota</taxon>
        <taxon>Viridiplantae</taxon>
        <taxon>Streptophyta</taxon>
        <taxon>Embryophyta</taxon>
        <taxon>Tracheophyta</taxon>
        <taxon>Spermatophyta</taxon>
        <taxon>Magnoliopsida</taxon>
        <taxon>Amborellales</taxon>
        <taxon>Amborellaceae</taxon>
        <taxon>Amborella</taxon>
    </lineage>
</organism>
<dbReference type="AlphaFoldDB" id="U5D7N7"/>
<evidence type="ECO:0000313" key="1">
    <source>
        <dbReference type="EMBL" id="ERN18255.1"/>
    </source>
</evidence>
<accession>U5D7N7</accession>
<sequence length="86" mass="9641">MMVFVFCSVVGMFTVIAGLYAVLWGKAKDGKTDNEIADNCKECSLDNKDTESKEQVNIAHSAKEFNLDVKDMEGKEYVVEVKELDQ</sequence>